<dbReference type="GO" id="GO:0050660">
    <property type="term" value="F:flavin adenine dinucleotide binding"/>
    <property type="evidence" value="ECO:0007669"/>
    <property type="project" value="InterPro"/>
</dbReference>
<dbReference type="Pfam" id="PF02771">
    <property type="entry name" value="Acyl-CoA_dh_N"/>
    <property type="match status" value="1"/>
</dbReference>
<dbReference type="PANTHER" id="PTHR43188">
    <property type="entry name" value="ACYL-COENZYME A OXIDASE"/>
    <property type="match status" value="1"/>
</dbReference>
<evidence type="ECO:0000256" key="1">
    <source>
        <dbReference type="ARBA" id="ARBA00001974"/>
    </source>
</evidence>
<dbReference type="InterPro" id="IPR009100">
    <property type="entry name" value="AcylCoA_DH/oxidase_NM_dom_sf"/>
</dbReference>
<feature type="domain" description="Acyl-CoA oxidase/dehydrogenase middle" evidence="7">
    <location>
        <begin position="162"/>
        <end position="254"/>
    </location>
</feature>
<evidence type="ECO:0000259" key="8">
    <source>
        <dbReference type="Pfam" id="PF02771"/>
    </source>
</evidence>
<dbReference type="EMBL" id="MK265840">
    <property type="protein sequence ID" value="AZL94514.1"/>
    <property type="molecule type" value="mRNA"/>
</dbReference>
<dbReference type="GO" id="GO:0005777">
    <property type="term" value="C:peroxisome"/>
    <property type="evidence" value="ECO:0007669"/>
    <property type="project" value="TreeGrafter"/>
</dbReference>
<dbReference type="SUPFAM" id="SSF56645">
    <property type="entry name" value="Acyl-CoA dehydrogenase NM domain-like"/>
    <property type="match status" value="1"/>
</dbReference>
<feature type="domain" description="Acyl-CoA dehydrogenase/oxidase N-terminal" evidence="8">
    <location>
        <begin position="69"/>
        <end position="157"/>
    </location>
</feature>
<keyword evidence="3 5" id="KW-0285">Flavoprotein</keyword>
<dbReference type="InterPro" id="IPR037069">
    <property type="entry name" value="AcylCoA_DH/ox_N_sf"/>
</dbReference>
<keyword evidence="4 5" id="KW-0274">FAD</keyword>
<accession>A0A3Q8UC00</accession>
<evidence type="ECO:0000259" key="6">
    <source>
        <dbReference type="Pfam" id="PF00441"/>
    </source>
</evidence>
<dbReference type="GO" id="GO:0003995">
    <property type="term" value="F:acyl-CoA dehydrogenase activity"/>
    <property type="evidence" value="ECO:0007669"/>
    <property type="project" value="InterPro"/>
</dbReference>
<dbReference type="Gene3D" id="1.20.140.10">
    <property type="entry name" value="Butyryl-CoA Dehydrogenase, subunit A, domain 3"/>
    <property type="match status" value="1"/>
</dbReference>
<sequence length="419" mass="46891">MCAKRVNEIKSLFVDENTETHVHTYPKICIEEKYEALKTLNFAINLTQKQVYIHQHYRTLFNNTNINLTHAYEHAQQQTHLFTPLFQQLKPAGFTIPSYGCANMTNVETMLMLVEAFRFDASFGTELVVHNSLTMRPIYDCGTDKQKEKYLPKMANYELMGAFGLTEPEIGSDAANLLTTATPVQGGWLLNGKKRWIGGAITAHVVLVWARNEKTNNINGFLVDTNTPGYSTTKIENKFTLRIVQNANIILENCFVPEENRFPTEGFGATTKSLQSSRAMIAFGCTGLLLGAYERAVTYCTKRHQFNKPLVSFQLVQEKLMRVLASVQSTMLTSLHIAKLMDCDEAEMKQIALAKATCSRLCREGASLCREVCGGNGVVADYGVIISMLDAEGMYTYEGTYDINTLISARSIFGVNAIR</sequence>
<dbReference type="PANTHER" id="PTHR43188:SF1">
    <property type="entry name" value="ACYL-COA DEHYDROGENASE"/>
    <property type="match status" value="1"/>
</dbReference>
<dbReference type="Pfam" id="PF00441">
    <property type="entry name" value="Acyl-CoA_dh_1"/>
    <property type="match status" value="1"/>
</dbReference>
<comment type="similarity">
    <text evidence="2 5">Belongs to the acyl-CoA dehydrogenase family.</text>
</comment>
<dbReference type="InterPro" id="IPR046373">
    <property type="entry name" value="Acyl-CoA_Oxase/DH_mid-dom_sf"/>
</dbReference>
<keyword evidence="5" id="KW-0560">Oxidoreductase</keyword>
<dbReference type="Gene3D" id="2.40.110.10">
    <property type="entry name" value="Butyryl-CoA Dehydrogenase, subunit A, domain 2"/>
    <property type="match status" value="1"/>
</dbReference>
<dbReference type="SUPFAM" id="SSF47203">
    <property type="entry name" value="Acyl-CoA dehydrogenase C-terminal domain-like"/>
    <property type="match status" value="1"/>
</dbReference>
<dbReference type="InterPro" id="IPR036250">
    <property type="entry name" value="AcylCo_DH-like_C"/>
</dbReference>
<name>A0A3Q8UC00_9APIC</name>
<dbReference type="GO" id="GO:0006635">
    <property type="term" value="P:fatty acid beta-oxidation"/>
    <property type="evidence" value="ECO:0007669"/>
    <property type="project" value="InterPro"/>
</dbReference>
<dbReference type="InterPro" id="IPR045008">
    <property type="entry name" value="ACX4-like"/>
</dbReference>
<comment type="cofactor">
    <cofactor evidence="1 5">
        <name>FAD</name>
        <dbReference type="ChEBI" id="CHEBI:57692"/>
    </cofactor>
</comment>
<evidence type="ECO:0000256" key="4">
    <source>
        <dbReference type="ARBA" id="ARBA00022827"/>
    </source>
</evidence>
<proteinExistence type="evidence at transcript level"/>
<evidence type="ECO:0000256" key="5">
    <source>
        <dbReference type="RuleBase" id="RU362125"/>
    </source>
</evidence>
<reference evidence="9" key="1">
    <citation type="journal article" date="2018" name="Genome Biol. Evol.">
        <title>Nephromyces encodes a urate metabolism pathway and predicted peroxisomes, demonstrating these are not ancient losses of apicomplexans.</title>
        <authorList>
            <person name="Paight C."/>
            <person name="Slamovits C.H."/>
            <person name="Saffo M.B."/>
            <person name="Lane C.E."/>
        </authorList>
    </citation>
    <scope>NUCLEOTIDE SEQUENCE</scope>
    <source>
        <strain evidence="9">Neph71</strain>
    </source>
</reference>
<dbReference type="AlphaFoldDB" id="A0A3Q8UC00"/>
<feature type="domain" description="Acyl-CoA dehydrogenase/oxidase C-terminal" evidence="6">
    <location>
        <begin position="265"/>
        <end position="412"/>
    </location>
</feature>
<dbReference type="Gene3D" id="1.10.540.10">
    <property type="entry name" value="Acyl-CoA dehydrogenase/oxidase, N-terminal domain"/>
    <property type="match status" value="1"/>
</dbReference>
<dbReference type="Pfam" id="PF02770">
    <property type="entry name" value="Acyl-CoA_dh_M"/>
    <property type="match status" value="1"/>
</dbReference>
<evidence type="ECO:0000259" key="7">
    <source>
        <dbReference type="Pfam" id="PF02770"/>
    </source>
</evidence>
<evidence type="ECO:0000256" key="3">
    <source>
        <dbReference type="ARBA" id="ARBA00022630"/>
    </source>
</evidence>
<organism evidence="9">
    <name type="scientific">Nephromyces sp. MMRI</name>
    <dbReference type="NCBI Taxonomy" id="2496275"/>
    <lineage>
        <taxon>Eukaryota</taxon>
        <taxon>Sar</taxon>
        <taxon>Alveolata</taxon>
        <taxon>Apicomplexa</taxon>
        <taxon>Aconoidasida</taxon>
        <taxon>Nephromycida</taxon>
        <taxon>Nephromyces</taxon>
    </lineage>
</organism>
<dbReference type="InterPro" id="IPR009075">
    <property type="entry name" value="AcylCo_DH/oxidase_C"/>
</dbReference>
<evidence type="ECO:0000256" key="2">
    <source>
        <dbReference type="ARBA" id="ARBA00009347"/>
    </source>
</evidence>
<dbReference type="InterPro" id="IPR006091">
    <property type="entry name" value="Acyl-CoA_Oxase/DH_mid-dom"/>
</dbReference>
<evidence type="ECO:0000313" key="9">
    <source>
        <dbReference type="EMBL" id="AZL94514.1"/>
    </source>
</evidence>
<protein>
    <submittedName>
        <fullName evidence="9">Glutaryl-CoA dehydrogenase</fullName>
    </submittedName>
</protein>
<dbReference type="InterPro" id="IPR013786">
    <property type="entry name" value="AcylCoA_DH/ox_N"/>
</dbReference>